<dbReference type="EMBL" id="BMAO01014792">
    <property type="protein sequence ID" value="GFQ97149.1"/>
    <property type="molecule type" value="Genomic_DNA"/>
</dbReference>
<dbReference type="Proteomes" id="UP000887116">
    <property type="component" value="Unassembled WGS sequence"/>
</dbReference>
<protein>
    <submittedName>
        <fullName evidence="1">Uncharacterized protein</fullName>
    </submittedName>
</protein>
<gene>
    <name evidence="1" type="ORF">TNCT_61781</name>
</gene>
<keyword evidence="2" id="KW-1185">Reference proteome</keyword>
<organism evidence="1 2">
    <name type="scientific">Trichonephila clavata</name>
    <name type="common">Joro spider</name>
    <name type="synonym">Nephila clavata</name>
    <dbReference type="NCBI Taxonomy" id="2740835"/>
    <lineage>
        <taxon>Eukaryota</taxon>
        <taxon>Metazoa</taxon>
        <taxon>Ecdysozoa</taxon>
        <taxon>Arthropoda</taxon>
        <taxon>Chelicerata</taxon>
        <taxon>Arachnida</taxon>
        <taxon>Araneae</taxon>
        <taxon>Araneomorphae</taxon>
        <taxon>Entelegynae</taxon>
        <taxon>Araneoidea</taxon>
        <taxon>Nephilidae</taxon>
        <taxon>Trichonephila</taxon>
    </lineage>
</organism>
<comment type="caution">
    <text evidence="1">The sequence shown here is derived from an EMBL/GenBank/DDBJ whole genome shotgun (WGS) entry which is preliminary data.</text>
</comment>
<accession>A0A8X6I2Q0</accession>
<name>A0A8X6I2Q0_TRICU</name>
<evidence type="ECO:0000313" key="1">
    <source>
        <dbReference type="EMBL" id="GFQ97149.1"/>
    </source>
</evidence>
<reference evidence="1" key="1">
    <citation type="submission" date="2020-07" db="EMBL/GenBank/DDBJ databases">
        <title>Multicomponent nature underlies the extraordinary mechanical properties of spider dragline silk.</title>
        <authorList>
            <person name="Kono N."/>
            <person name="Nakamura H."/>
            <person name="Mori M."/>
            <person name="Yoshida Y."/>
            <person name="Ohtoshi R."/>
            <person name="Malay A.D."/>
            <person name="Moran D.A.P."/>
            <person name="Tomita M."/>
            <person name="Numata K."/>
            <person name="Arakawa K."/>
        </authorList>
    </citation>
    <scope>NUCLEOTIDE SEQUENCE</scope>
</reference>
<sequence>MFQIILKFKFLDEVSIYYLISKLLIQPSACIAAFTARTHHNRRNIPPMMHMCLDMAGSRVAMTTVARGVRHGFNEQGMCSCFRGGAQAFACANKEGLDHGWVVC</sequence>
<proteinExistence type="predicted"/>
<dbReference type="AlphaFoldDB" id="A0A8X6I2Q0"/>
<evidence type="ECO:0000313" key="2">
    <source>
        <dbReference type="Proteomes" id="UP000887116"/>
    </source>
</evidence>